<dbReference type="AlphaFoldDB" id="A0A084AW92"/>
<keyword evidence="2" id="KW-0285">Flavoprotein</keyword>
<keyword evidence="5" id="KW-0560">Oxidoreductase</keyword>
<dbReference type="InterPro" id="IPR012951">
    <property type="entry name" value="BBE"/>
</dbReference>
<dbReference type="SUPFAM" id="SSF55103">
    <property type="entry name" value="FAD-linked oxidases, C-terminal domain"/>
    <property type="match status" value="1"/>
</dbReference>
<dbReference type="Proteomes" id="UP000028045">
    <property type="component" value="Unassembled WGS sequence"/>
</dbReference>
<feature type="domain" description="FAD-binding PCMH-type" evidence="7">
    <location>
        <begin position="61"/>
        <end position="233"/>
    </location>
</feature>
<dbReference type="EMBL" id="KL648521">
    <property type="protein sequence ID" value="KEY69571.1"/>
    <property type="molecule type" value="Genomic_DNA"/>
</dbReference>
<dbReference type="InterPro" id="IPR050416">
    <property type="entry name" value="FAD-linked_Oxidoreductase"/>
</dbReference>
<dbReference type="Pfam" id="PF08031">
    <property type="entry name" value="BBE"/>
    <property type="match status" value="1"/>
</dbReference>
<dbReference type="PANTHER" id="PTHR42973">
    <property type="entry name" value="BINDING OXIDOREDUCTASE, PUTATIVE (AFU_ORTHOLOGUE AFUA_1G17690)-RELATED"/>
    <property type="match status" value="1"/>
</dbReference>
<dbReference type="PANTHER" id="PTHR42973:SF32">
    <property type="entry name" value="FAD-LINKED OXIDOREDUCTASE AFOF"/>
    <property type="match status" value="1"/>
</dbReference>
<keyword evidence="3 6" id="KW-0732">Signal</keyword>
<keyword evidence="4" id="KW-0274">FAD</keyword>
<gene>
    <name evidence="8" type="ORF">S7711_06201</name>
</gene>
<comment type="similarity">
    <text evidence="1">Belongs to the oxygen-dependent FAD-linked oxidoreductase family.</text>
</comment>
<evidence type="ECO:0000256" key="1">
    <source>
        <dbReference type="ARBA" id="ARBA00005466"/>
    </source>
</evidence>
<dbReference type="InterPro" id="IPR036318">
    <property type="entry name" value="FAD-bd_PCMH-like_sf"/>
</dbReference>
<dbReference type="InterPro" id="IPR016169">
    <property type="entry name" value="FAD-bd_PCMH_sub2"/>
</dbReference>
<proteinExistence type="inferred from homology"/>
<dbReference type="InterPro" id="IPR016164">
    <property type="entry name" value="FAD-linked_Oxase-like_C"/>
</dbReference>
<evidence type="ECO:0000256" key="6">
    <source>
        <dbReference type="SAM" id="SignalP"/>
    </source>
</evidence>
<evidence type="ECO:0000256" key="5">
    <source>
        <dbReference type="ARBA" id="ARBA00023002"/>
    </source>
</evidence>
<feature type="chain" id="PRO_5001771386" description="FAD-binding PCMH-type domain-containing protein" evidence="6">
    <location>
        <begin position="20"/>
        <end position="506"/>
    </location>
</feature>
<dbReference type="HOGENOM" id="CLU_018354_0_0_1"/>
<protein>
    <recommendedName>
        <fullName evidence="7">FAD-binding PCMH-type domain-containing protein</fullName>
    </recommendedName>
</protein>
<dbReference type="GO" id="GO:0016491">
    <property type="term" value="F:oxidoreductase activity"/>
    <property type="evidence" value="ECO:0007669"/>
    <property type="project" value="UniProtKB-KW"/>
</dbReference>
<dbReference type="PROSITE" id="PS51387">
    <property type="entry name" value="FAD_PCMH"/>
    <property type="match status" value="1"/>
</dbReference>
<evidence type="ECO:0000256" key="2">
    <source>
        <dbReference type="ARBA" id="ARBA00022630"/>
    </source>
</evidence>
<organism evidence="8 9">
    <name type="scientific">Stachybotrys chartarum (strain CBS 109288 / IBT 7711)</name>
    <name type="common">Toxic black mold</name>
    <name type="synonym">Stilbospora chartarum</name>
    <dbReference type="NCBI Taxonomy" id="1280523"/>
    <lineage>
        <taxon>Eukaryota</taxon>
        <taxon>Fungi</taxon>
        <taxon>Dikarya</taxon>
        <taxon>Ascomycota</taxon>
        <taxon>Pezizomycotina</taxon>
        <taxon>Sordariomycetes</taxon>
        <taxon>Hypocreomycetidae</taxon>
        <taxon>Hypocreales</taxon>
        <taxon>Stachybotryaceae</taxon>
        <taxon>Stachybotrys</taxon>
    </lineage>
</organism>
<dbReference type="SUPFAM" id="SSF56176">
    <property type="entry name" value="FAD-binding/transporter-associated domain-like"/>
    <property type="match status" value="1"/>
</dbReference>
<feature type="signal peptide" evidence="6">
    <location>
        <begin position="1"/>
        <end position="19"/>
    </location>
</feature>
<accession>A0A084AW92</accession>
<name>A0A084AW92_STACB</name>
<dbReference type="Gene3D" id="3.40.462.20">
    <property type="match status" value="1"/>
</dbReference>
<evidence type="ECO:0000256" key="3">
    <source>
        <dbReference type="ARBA" id="ARBA00022729"/>
    </source>
</evidence>
<keyword evidence="9" id="KW-1185">Reference proteome</keyword>
<dbReference type="InterPro" id="IPR006094">
    <property type="entry name" value="Oxid_FAD_bind_N"/>
</dbReference>
<dbReference type="GO" id="GO:0071949">
    <property type="term" value="F:FAD binding"/>
    <property type="evidence" value="ECO:0007669"/>
    <property type="project" value="InterPro"/>
</dbReference>
<evidence type="ECO:0000256" key="4">
    <source>
        <dbReference type="ARBA" id="ARBA00022827"/>
    </source>
</evidence>
<reference evidence="8 9" key="1">
    <citation type="journal article" date="2014" name="BMC Genomics">
        <title>Comparative genome sequencing reveals chemotype-specific gene clusters in the toxigenic black mold Stachybotrys.</title>
        <authorList>
            <person name="Semeiks J."/>
            <person name="Borek D."/>
            <person name="Otwinowski Z."/>
            <person name="Grishin N.V."/>
        </authorList>
    </citation>
    <scope>NUCLEOTIDE SEQUENCE [LARGE SCALE GENOMIC DNA]</scope>
    <source>
        <strain evidence="9">CBS 109288 / IBT 7711</strain>
    </source>
</reference>
<dbReference type="Pfam" id="PF01565">
    <property type="entry name" value="FAD_binding_4"/>
    <property type="match status" value="1"/>
</dbReference>
<evidence type="ECO:0000259" key="7">
    <source>
        <dbReference type="PROSITE" id="PS51387"/>
    </source>
</evidence>
<evidence type="ECO:0000313" key="9">
    <source>
        <dbReference type="Proteomes" id="UP000028045"/>
    </source>
</evidence>
<sequence>MGLFRNLVALGLLASQVSAVCDATFRAALTAAENNWSADTTISFPDDEDAFLAATRRWSPYKPPTFSAAVTVANENDIATAVKLARAHDIPFLATGGRHGYGSTMGELELGLSIDLSQLTSAVVDKEAATLTVGGGARAHHILQPVNEAGFEMQVGGCSCPGLVGVTIGAGANHWQGVHGLVLDALLHVRLITAEGEIVEASKDINPDLFWAIRGAGANFGIIAEATYQLSPQTNNDEILIVDIAYPASTNVSYYNAIEKLIANQPPNLSHVSVTLWNFTFSAPIVVGNFLYFGPKEEGMALLQPFYDLDPFFSAESVVSWSKVYDTALLGSDAMNCLPGLVHSPYGSVMKNISVPTMIRSFERMAKFYTDYPAGRMTSATYQRAGNEATLAIPEESTAYPWRDAEAYQYVLLTFPPGDTVTEAAAHQLGREIRDDYAATSGYGGLAVYVNTAQGDETLEQRYGAHKLPRLASLKAEWDPDNVFRFHHALPTSYPAAAIPAHQEDL</sequence>
<dbReference type="OrthoDB" id="415825at2759"/>
<dbReference type="Gene3D" id="3.30.465.10">
    <property type="match status" value="1"/>
</dbReference>
<dbReference type="InterPro" id="IPR016166">
    <property type="entry name" value="FAD-bd_PCMH"/>
</dbReference>
<evidence type="ECO:0000313" key="8">
    <source>
        <dbReference type="EMBL" id="KEY69571.1"/>
    </source>
</evidence>